<feature type="transmembrane region" description="Helical" evidence="6">
    <location>
        <begin position="140"/>
        <end position="160"/>
    </location>
</feature>
<evidence type="ECO:0000256" key="2">
    <source>
        <dbReference type="ARBA" id="ARBA00022692"/>
    </source>
</evidence>
<keyword evidence="9" id="KW-1185">Reference proteome</keyword>
<feature type="domain" description="Rhodopsin" evidence="7">
    <location>
        <begin position="44"/>
        <end position="283"/>
    </location>
</feature>
<evidence type="ECO:0000256" key="6">
    <source>
        <dbReference type="SAM" id="Phobius"/>
    </source>
</evidence>
<organism evidence="8 9">
    <name type="scientific">Staphylotrichum tortipilum</name>
    <dbReference type="NCBI Taxonomy" id="2831512"/>
    <lineage>
        <taxon>Eukaryota</taxon>
        <taxon>Fungi</taxon>
        <taxon>Dikarya</taxon>
        <taxon>Ascomycota</taxon>
        <taxon>Pezizomycotina</taxon>
        <taxon>Sordariomycetes</taxon>
        <taxon>Sordariomycetidae</taxon>
        <taxon>Sordariales</taxon>
        <taxon>Chaetomiaceae</taxon>
        <taxon>Staphylotrichum</taxon>
    </lineage>
</organism>
<reference evidence="8" key="1">
    <citation type="journal article" date="2023" name="Mol. Phylogenet. Evol.">
        <title>Genome-scale phylogeny and comparative genomics of the fungal order Sordariales.</title>
        <authorList>
            <person name="Hensen N."/>
            <person name="Bonometti L."/>
            <person name="Westerberg I."/>
            <person name="Brannstrom I.O."/>
            <person name="Guillou S."/>
            <person name="Cros-Aarteil S."/>
            <person name="Calhoun S."/>
            <person name="Haridas S."/>
            <person name="Kuo A."/>
            <person name="Mondo S."/>
            <person name="Pangilinan J."/>
            <person name="Riley R."/>
            <person name="LaButti K."/>
            <person name="Andreopoulos B."/>
            <person name="Lipzen A."/>
            <person name="Chen C."/>
            <person name="Yan M."/>
            <person name="Daum C."/>
            <person name="Ng V."/>
            <person name="Clum A."/>
            <person name="Steindorff A."/>
            <person name="Ohm R.A."/>
            <person name="Martin F."/>
            <person name="Silar P."/>
            <person name="Natvig D.O."/>
            <person name="Lalanne C."/>
            <person name="Gautier V."/>
            <person name="Ament-Velasquez S.L."/>
            <person name="Kruys A."/>
            <person name="Hutchinson M.I."/>
            <person name="Powell A.J."/>
            <person name="Barry K."/>
            <person name="Miller A.N."/>
            <person name="Grigoriev I.V."/>
            <person name="Debuchy R."/>
            <person name="Gladieux P."/>
            <person name="Hiltunen Thoren M."/>
            <person name="Johannesson H."/>
        </authorList>
    </citation>
    <scope>NUCLEOTIDE SEQUENCE</scope>
    <source>
        <strain evidence="8">CBS 103.79</strain>
    </source>
</reference>
<keyword evidence="3 6" id="KW-1133">Transmembrane helix</keyword>
<reference evidence="8" key="2">
    <citation type="submission" date="2023-05" db="EMBL/GenBank/DDBJ databases">
        <authorList>
            <consortium name="Lawrence Berkeley National Laboratory"/>
            <person name="Steindorff A."/>
            <person name="Hensen N."/>
            <person name="Bonometti L."/>
            <person name="Westerberg I."/>
            <person name="Brannstrom I.O."/>
            <person name="Guillou S."/>
            <person name="Cros-Aarteil S."/>
            <person name="Calhoun S."/>
            <person name="Haridas S."/>
            <person name="Kuo A."/>
            <person name="Mondo S."/>
            <person name="Pangilinan J."/>
            <person name="Riley R."/>
            <person name="Labutti K."/>
            <person name="Andreopoulos B."/>
            <person name="Lipzen A."/>
            <person name="Chen C."/>
            <person name="Yanf M."/>
            <person name="Daum C."/>
            <person name="Ng V."/>
            <person name="Clum A."/>
            <person name="Ohm R."/>
            <person name="Martin F."/>
            <person name="Silar P."/>
            <person name="Natvig D."/>
            <person name="Lalanne C."/>
            <person name="Gautier V."/>
            <person name="Ament-Velasquez S.L."/>
            <person name="Kruys A."/>
            <person name="Hutchinson M.I."/>
            <person name="Powell A.J."/>
            <person name="Barry K."/>
            <person name="Miller A.N."/>
            <person name="Grigoriev I.V."/>
            <person name="Debuchy R."/>
            <person name="Gladieux P."/>
            <person name="Thoren M.H."/>
            <person name="Johannesson H."/>
        </authorList>
    </citation>
    <scope>NUCLEOTIDE SEQUENCE</scope>
    <source>
        <strain evidence="8">CBS 103.79</strain>
    </source>
</reference>
<evidence type="ECO:0000259" key="7">
    <source>
        <dbReference type="Pfam" id="PF20684"/>
    </source>
</evidence>
<evidence type="ECO:0000313" key="8">
    <source>
        <dbReference type="EMBL" id="KAK3901702.1"/>
    </source>
</evidence>
<dbReference type="Proteomes" id="UP001303889">
    <property type="component" value="Unassembled WGS sequence"/>
</dbReference>
<comment type="caution">
    <text evidence="8">The sequence shown here is derived from an EMBL/GenBank/DDBJ whole genome shotgun (WGS) entry which is preliminary data.</text>
</comment>
<feature type="transmembrane region" description="Helical" evidence="6">
    <location>
        <begin position="60"/>
        <end position="86"/>
    </location>
</feature>
<feature type="transmembrane region" description="Helical" evidence="6">
    <location>
        <begin position="28"/>
        <end position="48"/>
    </location>
</feature>
<dbReference type="InterPro" id="IPR049326">
    <property type="entry name" value="Rhodopsin_dom_fungi"/>
</dbReference>
<evidence type="ECO:0000256" key="5">
    <source>
        <dbReference type="ARBA" id="ARBA00038359"/>
    </source>
</evidence>
<comment type="subcellular location">
    <subcellularLocation>
        <location evidence="1">Membrane</location>
        <topology evidence="1">Multi-pass membrane protein</topology>
    </subcellularLocation>
</comment>
<dbReference type="EMBL" id="MU855561">
    <property type="protein sequence ID" value="KAK3901702.1"/>
    <property type="molecule type" value="Genomic_DNA"/>
</dbReference>
<evidence type="ECO:0000256" key="3">
    <source>
        <dbReference type="ARBA" id="ARBA00022989"/>
    </source>
</evidence>
<dbReference type="PANTHER" id="PTHR33048:SF129">
    <property type="entry name" value="INTEGRAL MEMBRANE PROTEIN-RELATED"/>
    <property type="match status" value="1"/>
</dbReference>
<feature type="transmembrane region" description="Helical" evidence="6">
    <location>
        <begin position="186"/>
        <end position="207"/>
    </location>
</feature>
<feature type="transmembrane region" description="Helical" evidence="6">
    <location>
        <begin position="261"/>
        <end position="283"/>
    </location>
</feature>
<gene>
    <name evidence="8" type="ORF">C8A05DRAFT_16148</name>
</gene>
<evidence type="ECO:0000256" key="4">
    <source>
        <dbReference type="ARBA" id="ARBA00023136"/>
    </source>
</evidence>
<comment type="similarity">
    <text evidence="5">Belongs to the SAT4 family.</text>
</comment>
<dbReference type="PANTHER" id="PTHR33048">
    <property type="entry name" value="PTH11-LIKE INTEGRAL MEMBRANE PROTEIN (AFU_ORTHOLOGUE AFUA_5G11245)"/>
    <property type="match status" value="1"/>
</dbReference>
<keyword evidence="2 6" id="KW-0812">Transmembrane</keyword>
<dbReference type="Pfam" id="PF20684">
    <property type="entry name" value="Fung_rhodopsin"/>
    <property type="match status" value="1"/>
</dbReference>
<evidence type="ECO:0000256" key="1">
    <source>
        <dbReference type="ARBA" id="ARBA00004141"/>
    </source>
</evidence>
<dbReference type="InterPro" id="IPR052337">
    <property type="entry name" value="SAT4-like"/>
</dbReference>
<sequence length="360" mass="39478">MRSPPIEVIASWPKPNYVNPDIRPPDPIVGGVITLTAALIFLGLRMYVRLGIMRKTELDDWVMVVAAVFATAATITILLIFTRYGWNRHIWDLTLPILIAGRQASYAAQALFIPGALLVKISILLSYLRIAPQNSMFRRLSLTAPWVIATTTIVFLIVMFTECRPFSSYWNLTRMSIDCIDETPPLFAYAYLSVVYDFFVWVLPLPTIYRAGLPLSQRLALIALFSVGLFVVAAAVIRIYYLDMVLRQTYDVTWEGSHLWLWTAVEANLGIICGCVPWLKSLVTGTCGGRGMKGTGSSGAGTGSGRGNGYRGRGGSAVPTIGSAPVGFTMESLTKTQVGVGDKGTYLDLESNCSETERLA</sequence>
<protein>
    <recommendedName>
        <fullName evidence="7">Rhodopsin domain-containing protein</fullName>
    </recommendedName>
</protein>
<dbReference type="GO" id="GO:0016020">
    <property type="term" value="C:membrane"/>
    <property type="evidence" value="ECO:0007669"/>
    <property type="project" value="UniProtKB-SubCell"/>
</dbReference>
<name>A0AAN6MIV3_9PEZI</name>
<accession>A0AAN6MIV3</accession>
<evidence type="ECO:0000313" key="9">
    <source>
        <dbReference type="Proteomes" id="UP001303889"/>
    </source>
</evidence>
<dbReference type="AlphaFoldDB" id="A0AAN6MIV3"/>
<feature type="transmembrane region" description="Helical" evidence="6">
    <location>
        <begin position="219"/>
        <end position="241"/>
    </location>
</feature>
<keyword evidence="4 6" id="KW-0472">Membrane</keyword>
<feature type="transmembrane region" description="Helical" evidence="6">
    <location>
        <begin position="106"/>
        <end position="128"/>
    </location>
</feature>
<proteinExistence type="inferred from homology"/>